<dbReference type="GO" id="GO:0005737">
    <property type="term" value="C:cytoplasm"/>
    <property type="evidence" value="ECO:0007669"/>
    <property type="project" value="TreeGrafter"/>
</dbReference>
<dbReference type="InterPro" id="IPR002125">
    <property type="entry name" value="CMP_dCMP_dom"/>
</dbReference>
<dbReference type="HOGENOM" id="CLU_013817_0_0_1"/>
<dbReference type="GO" id="GO:0052717">
    <property type="term" value="F:tRNA-specific adenosine-34 deaminase activity"/>
    <property type="evidence" value="ECO:0007669"/>
    <property type="project" value="UniProtKB-EC"/>
</dbReference>
<dbReference type="OrthoDB" id="3180714at2759"/>
<proteinExistence type="inferred from homology"/>
<dbReference type="PANTHER" id="PTHR11079">
    <property type="entry name" value="CYTOSINE DEAMINASE FAMILY MEMBER"/>
    <property type="match status" value="1"/>
</dbReference>
<dbReference type="EMBL" id="KN839846">
    <property type="protein sequence ID" value="KIJ64467.1"/>
    <property type="molecule type" value="Genomic_DNA"/>
</dbReference>
<protein>
    <recommendedName>
        <fullName evidence="4">CMP/dCMP-type deaminase domain-containing protein</fullName>
    </recommendedName>
</protein>
<accession>A0A0C9WFT4</accession>
<dbReference type="Gene3D" id="3.40.140.10">
    <property type="entry name" value="Cytidine Deaminase, domain 2"/>
    <property type="match status" value="1"/>
</dbReference>
<gene>
    <name evidence="5" type="ORF">HYDPIDRAFT_90101</name>
</gene>
<feature type="domain" description="CMP/dCMP-type deaminase" evidence="4">
    <location>
        <begin position="186"/>
        <end position="319"/>
    </location>
</feature>
<comment type="similarity">
    <text evidence="2">Belongs to the cytidine and deoxycytidylate deaminase family. ADAT3 subfamily.</text>
</comment>
<reference evidence="5 6" key="1">
    <citation type="submission" date="2014-04" db="EMBL/GenBank/DDBJ databases">
        <title>Evolutionary Origins and Diversification of the Mycorrhizal Mutualists.</title>
        <authorList>
            <consortium name="DOE Joint Genome Institute"/>
            <consortium name="Mycorrhizal Genomics Consortium"/>
            <person name="Kohler A."/>
            <person name="Kuo A."/>
            <person name="Nagy L.G."/>
            <person name="Floudas D."/>
            <person name="Copeland A."/>
            <person name="Barry K.W."/>
            <person name="Cichocki N."/>
            <person name="Veneault-Fourrey C."/>
            <person name="LaButti K."/>
            <person name="Lindquist E.A."/>
            <person name="Lipzen A."/>
            <person name="Lundell T."/>
            <person name="Morin E."/>
            <person name="Murat C."/>
            <person name="Riley R."/>
            <person name="Ohm R."/>
            <person name="Sun H."/>
            <person name="Tunlid A."/>
            <person name="Henrissat B."/>
            <person name="Grigoriev I.V."/>
            <person name="Hibbett D.S."/>
            <person name="Martin F."/>
        </authorList>
    </citation>
    <scope>NUCLEOTIDE SEQUENCE [LARGE SCALE GENOMIC DNA]</scope>
    <source>
        <strain evidence="5 6">MD-312</strain>
    </source>
</reference>
<dbReference type="Pfam" id="PF00383">
    <property type="entry name" value="dCMP_cyt_deam_1"/>
    <property type="match status" value="1"/>
</dbReference>
<dbReference type="Proteomes" id="UP000053820">
    <property type="component" value="Unassembled WGS sequence"/>
</dbReference>
<dbReference type="CDD" id="cd01285">
    <property type="entry name" value="nucleoside_deaminase"/>
    <property type="match status" value="1"/>
</dbReference>
<evidence type="ECO:0000313" key="5">
    <source>
        <dbReference type="EMBL" id="KIJ64467.1"/>
    </source>
</evidence>
<evidence type="ECO:0000313" key="6">
    <source>
        <dbReference type="Proteomes" id="UP000053820"/>
    </source>
</evidence>
<dbReference type="AlphaFoldDB" id="A0A0C9WFT4"/>
<organism evidence="5 6">
    <name type="scientific">Hydnomerulius pinastri MD-312</name>
    <dbReference type="NCBI Taxonomy" id="994086"/>
    <lineage>
        <taxon>Eukaryota</taxon>
        <taxon>Fungi</taxon>
        <taxon>Dikarya</taxon>
        <taxon>Basidiomycota</taxon>
        <taxon>Agaricomycotina</taxon>
        <taxon>Agaricomycetes</taxon>
        <taxon>Agaricomycetidae</taxon>
        <taxon>Boletales</taxon>
        <taxon>Boletales incertae sedis</taxon>
        <taxon>Leucogyrophana</taxon>
    </lineage>
</organism>
<sequence length="357" mass="39367">MTGTRNPAHSSPESNDDADGWGGLSGVQEDGGDVTTSTSRKPPCGLDEIVEEENLPFTWKKLSLEKEEEELDDIELVQAWIVDIPDPKHIATMLKWLKQSGLDTDSLSHLKRIRREGSSSNLLLATSHESPALPPNISLSAPYQLPVPCNPALTQTSLQLKNTFWPTVFAPKRKWEPEKWTYGKISWASDAIKRLRNESAKAAASGELPIVAYVPRPYEGEDQLSRPFVANDTRISTKHPLRHAALNVIRKVADFRAQQPPTITQSEEGSRNGAQYLLTGLTLFITHEPCIMCAMALLHSRVKEVFYIVPMSKTGGCGGVACVPSLKSVNHRFSIGIWKDNFDASDLQSAVSSKIDA</sequence>
<evidence type="ECO:0000256" key="3">
    <source>
        <dbReference type="SAM" id="MobiDB-lite"/>
    </source>
</evidence>
<dbReference type="PANTHER" id="PTHR11079:SF156">
    <property type="entry name" value="INACTIVE TRNA-SPECIFIC ADENOSINE DEAMINASE-LIKE PROTEIN 3-RELATED"/>
    <property type="match status" value="1"/>
</dbReference>
<keyword evidence="6" id="KW-1185">Reference proteome</keyword>
<evidence type="ECO:0000259" key="4">
    <source>
        <dbReference type="PROSITE" id="PS51747"/>
    </source>
</evidence>
<feature type="compositionally biased region" description="Polar residues" evidence="3">
    <location>
        <begin position="1"/>
        <end position="13"/>
    </location>
</feature>
<feature type="region of interest" description="Disordered" evidence="3">
    <location>
        <begin position="1"/>
        <end position="49"/>
    </location>
</feature>
<evidence type="ECO:0000256" key="2">
    <source>
        <dbReference type="ARBA" id="ARBA00038160"/>
    </source>
</evidence>
<dbReference type="SUPFAM" id="SSF53927">
    <property type="entry name" value="Cytidine deaminase-like"/>
    <property type="match status" value="1"/>
</dbReference>
<keyword evidence="1" id="KW-0819">tRNA processing</keyword>
<dbReference type="GO" id="GO:0002100">
    <property type="term" value="P:tRNA wobble adenosine to inosine editing"/>
    <property type="evidence" value="ECO:0007669"/>
    <property type="project" value="InterPro"/>
</dbReference>
<dbReference type="PROSITE" id="PS51747">
    <property type="entry name" value="CYT_DCMP_DEAMINASES_2"/>
    <property type="match status" value="1"/>
</dbReference>
<name>A0A0C9WFT4_9AGAM</name>
<dbReference type="GO" id="GO:0005634">
    <property type="term" value="C:nucleus"/>
    <property type="evidence" value="ECO:0007669"/>
    <property type="project" value="TreeGrafter"/>
</dbReference>
<evidence type="ECO:0000256" key="1">
    <source>
        <dbReference type="ARBA" id="ARBA00022694"/>
    </source>
</evidence>
<dbReference type="InterPro" id="IPR016193">
    <property type="entry name" value="Cytidine_deaminase-like"/>
</dbReference>
<dbReference type="GO" id="GO:0046872">
    <property type="term" value="F:metal ion binding"/>
    <property type="evidence" value="ECO:0007669"/>
    <property type="project" value="UniProtKB-KW"/>
</dbReference>